<keyword evidence="3" id="KW-1185">Reference proteome</keyword>
<evidence type="ECO:0000313" key="3">
    <source>
        <dbReference type="Proteomes" id="UP001320702"/>
    </source>
</evidence>
<sequence>MRYRLSNQWLHSATMTAARLPFICFFAAIAVTPASASPWPRQTGSTFTSLSTEIDRDGNSYSSIYAEYGLAPRNTLGLEAGRSDAGETRALIWLQRALDDGTGNNRFSAAMGLGVIRRDGLFYPTGQISGGWGRGVETSLGDGWLTIEAKLEMSGGMDLQTMMSREATAQDTYLTPEYLAKAELTFGVRPDRDWMVINQLRIEDRSDDELSLKYAGSLVREVIGPMKLELGGILPLRGPGQPAVKIGTWLEF</sequence>
<evidence type="ECO:0008006" key="4">
    <source>
        <dbReference type="Google" id="ProtNLM"/>
    </source>
</evidence>
<dbReference type="EMBL" id="JANAVZ010000004">
    <property type="protein sequence ID" value="MCT4333114.1"/>
    <property type="molecule type" value="Genomic_DNA"/>
</dbReference>
<organism evidence="2 3">
    <name type="scientific">Paracoccus maritimus</name>
    <dbReference type="NCBI Taxonomy" id="2933292"/>
    <lineage>
        <taxon>Bacteria</taxon>
        <taxon>Pseudomonadati</taxon>
        <taxon>Pseudomonadota</taxon>
        <taxon>Alphaproteobacteria</taxon>
        <taxon>Rhodobacterales</taxon>
        <taxon>Paracoccaceae</taxon>
        <taxon>Paracoccus</taxon>
    </lineage>
</organism>
<protein>
    <recommendedName>
        <fullName evidence="4">Copper resistance protein B</fullName>
    </recommendedName>
</protein>
<accession>A0ABT2K9A4</accession>
<dbReference type="RefSeq" id="WP_260276995.1">
    <property type="nucleotide sequence ID" value="NZ_JANAVZ010000004.1"/>
</dbReference>
<keyword evidence="1" id="KW-0732">Signal</keyword>
<evidence type="ECO:0000313" key="2">
    <source>
        <dbReference type="EMBL" id="MCT4333114.1"/>
    </source>
</evidence>
<name>A0ABT2K9A4_9RHOB</name>
<gene>
    <name evidence="2" type="ORF">MU516_09545</name>
</gene>
<comment type="caution">
    <text evidence="2">The sequence shown here is derived from an EMBL/GenBank/DDBJ whole genome shotgun (WGS) entry which is preliminary data.</text>
</comment>
<evidence type="ECO:0000256" key="1">
    <source>
        <dbReference type="SAM" id="SignalP"/>
    </source>
</evidence>
<reference evidence="2 3" key="1">
    <citation type="submission" date="2022-04" db="EMBL/GenBank/DDBJ databases">
        <title>Paracoccus sp. YLB-12 draft genome sequence.</title>
        <authorList>
            <person name="Yu L."/>
        </authorList>
    </citation>
    <scope>NUCLEOTIDE SEQUENCE [LARGE SCALE GENOMIC DNA]</scope>
    <source>
        <strain evidence="2 3">YLB-12</strain>
    </source>
</reference>
<feature type="signal peptide" evidence="1">
    <location>
        <begin position="1"/>
        <end position="36"/>
    </location>
</feature>
<feature type="chain" id="PRO_5045287938" description="Copper resistance protein B" evidence="1">
    <location>
        <begin position="37"/>
        <end position="252"/>
    </location>
</feature>
<proteinExistence type="predicted"/>
<dbReference type="Proteomes" id="UP001320702">
    <property type="component" value="Unassembled WGS sequence"/>
</dbReference>